<feature type="non-terminal residue" evidence="2">
    <location>
        <position position="424"/>
    </location>
</feature>
<feature type="compositionally biased region" description="Basic residues" evidence="1">
    <location>
        <begin position="168"/>
        <end position="189"/>
    </location>
</feature>
<organism evidence="2">
    <name type="scientific">uncultured Frankineae bacterium</name>
    <dbReference type="NCBI Taxonomy" id="437475"/>
    <lineage>
        <taxon>Bacteria</taxon>
        <taxon>Bacillati</taxon>
        <taxon>Actinomycetota</taxon>
        <taxon>Actinomycetes</taxon>
        <taxon>Frankiales</taxon>
        <taxon>environmental samples</taxon>
    </lineage>
</organism>
<reference evidence="2" key="1">
    <citation type="submission" date="2020-02" db="EMBL/GenBank/DDBJ databases">
        <authorList>
            <person name="Meier V. D."/>
        </authorList>
    </citation>
    <scope>NUCLEOTIDE SEQUENCE</scope>
    <source>
        <strain evidence="2">AVDCRST_MAG07</strain>
    </source>
</reference>
<evidence type="ECO:0000256" key="1">
    <source>
        <dbReference type="SAM" id="MobiDB-lite"/>
    </source>
</evidence>
<proteinExistence type="predicted"/>
<sequence length="424" mass="44286">ERVRQDRRRRHRLRAHARRRAGRRLLAGRDAGGGPGPLRPPVRGDLDRGRPAGAAAALGRRRPAAGGAERDPAQEDGPDRRGRRRPGRPRAPRRRAAGEDGRRGGGGPGGQGRGARPGRGGQDGAGRGGRAPGRHLRVEDQRRAPADPRRRLEAPAPPRAQGRGRALAARRRGPQALHRAAHGALRRPRAAAQRLAGAQGEAHRRGREPVVLDRVGTDRRALQGAHGRVEDGGARAPRRRGHAVDPLQGGPGRVLLGPQRPLLGAGRGAARQPEGQGGDPRRGRDDRPGAGRRPGQGSAAHAAGPLGGGRQGAPRRHALARGPDERRGGQGPLGRRRPLRTLGRVAVHRQAAGEGRGARGQARPGARGRPAHGRAGGRAHDAAPVAGPGGRVDLRRAGRGGRAGSGAGSGSQEEEHQRLGARGL</sequence>
<dbReference type="EMBL" id="CADCUB010000120">
    <property type="protein sequence ID" value="CAA9343490.1"/>
    <property type="molecule type" value="Genomic_DNA"/>
</dbReference>
<feature type="compositionally biased region" description="Basic residues" evidence="1">
    <location>
        <begin position="1"/>
        <end position="23"/>
    </location>
</feature>
<evidence type="ECO:0000313" key="2">
    <source>
        <dbReference type="EMBL" id="CAA9343490.1"/>
    </source>
</evidence>
<protein>
    <submittedName>
        <fullName evidence="2">Uncharacterized DUF349-containing protein SCO1511</fullName>
    </submittedName>
</protein>
<feature type="compositionally biased region" description="Gly residues" evidence="1">
    <location>
        <begin position="104"/>
        <end position="131"/>
    </location>
</feature>
<feature type="compositionally biased region" description="Basic residues" evidence="1">
    <location>
        <begin position="81"/>
        <end position="95"/>
    </location>
</feature>
<name>A0A6J4LYR5_9ACTN</name>
<feature type="compositionally biased region" description="Low complexity" evidence="1">
    <location>
        <begin position="340"/>
        <end position="368"/>
    </location>
</feature>
<feature type="compositionally biased region" description="Basic and acidic residues" evidence="1">
    <location>
        <begin position="279"/>
        <end position="289"/>
    </location>
</feature>
<feature type="compositionally biased region" description="Basic and acidic residues" evidence="1">
    <location>
        <begin position="136"/>
        <end position="153"/>
    </location>
</feature>
<dbReference type="AlphaFoldDB" id="A0A6J4LYR5"/>
<feature type="compositionally biased region" description="Basic and acidic residues" evidence="1">
    <location>
        <begin position="68"/>
        <end position="80"/>
    </location>
</feature>
<feature type="compositionally biased region" description="Basic and acidic residues" evidence="1">
    <location>
        <begin position="201"/>
        <end position="233"/>
    </location>
</feature>
<feature type="compositionally biased region" description="Low complexity" evidence="1">
    <location>
        <begin position="190"/>
        <end position="200"/>
    </location>
</feature>
<accession>A0A6J4LYR5</accession>
<feature type="compositionally biased region" description="Gly residues" evidence="1">
    <location>
        <begin position="400"/>
        <end position="409"/>
    </location>
</feature>
<feature type="region of interest" description="Disordered" evidence="1">
    <location>
        <begin position="1"/>
        <end position="424"/>
    </location>
</feature>
<gene>
    <name evidence="2" type="ORF">AVDCRST_MAG07-2786</name>
</gene>
<feature type="non-terminal residue" evidence="2">
    <location>
        <position position="1"/>
    </location>
</feature>